<keyword evidence="2" id="KW-1185">Reference proteome</keyword>
<accession>A0A4Y8WNH0</accession>
<gene>
    <name evidence="1" type="ORF">E4P47_06520</name>
</gene>
<name>A0A4Y8WNH0_9PORP</name>
<dbReference type="Proteomes" id="UP000297225">
    <property type="component" value="Unassembled WGS sequence"/>
</dbReference>
<sequence>MRSNDGVKVLVGIAIGAAIGAALAYFSDSQKRNQFIDDVSDYGGKMKSNVKDAYYDGKIRARKAKRDLSRYMADVKDEAGTLYDDMLSSAKGLGKKAKNSVEELVDLTEEELADLKDAAREEAEKLARN</sequence>
<proteinExistence type="predicted"/>
<dbReference type="AlphaFoldDB" id="A0A4Y8WNH0"/>
<organism evidence="1 2">
    <name type="scientific">Porphyromonas levii</name>
    <dbReference type="NCBI Taxonomy" id="28114"/>
    <lineage>
        <taxon>Bacteria</taxon>
        <taxon>Pseudomonadati</taxon>
        <taxon>Bacteroidota</taxon>
        <taxon>Bacteroidia</taxon>
        <taxon>Bacteroidales</taxon>
        <taxon>Porphyromonadaceae</taxon>
        <taxon>Porphyromonas</taxon>
    </lineage>
</organism>
<dbReference type="EMBL" id="SPNC01000097">
    <property type="protein sequence ID" value="TFH94666.1"/>
    <property type="molecule type" value="Genomic_DNA"/>
</dbReference>
<evidence type="ECO:0000313" key="2">
    <source>
        <dbReference type="Proteomes" id="UP000297225"/>
    </source>
</evidence>
<evidence type="ECO:0000313" key="1">
    <source>
        <dbReference type="EMBL" id="TFH94666.1"/>
    </source>
</evidence>
<protein>
    <submittedName>
        <fullName evidence="1">YtxH domain-containing protein</fullName>
    </submittedName>
</protein>
<dbReference type="RefSeq" id="WP_018357433.1">
    <property type="nucleotide sequence ID" value="NZ_CP197400.1"/>
</dbReference>
<dbReference type="OrthoDB" id="1012324at2"/>
<dbReference type="GeneID" id="66796385"/>
<reference evidence="1 2" key="1">
    <citation type="submission" date="2019-03" db="EMBL/GenBank/DDBJ databases">
        <title>Porphyromonas levii Isolated from the Uterus of Dairy Cows.</title>
        <authorList>
            <person name="Francis A.M."/>
        </authorList>
    </citation>
    <scope>NUCLEOTIDE SEQUENCE [LARGE SCALE GENOMIC DNA]</scope>
    <source>
        <strain evidence="1 2">AF5678</strain>
    </source>
</reference>
<comment type="caution">
    <text evidence="1">The sequence shown here is derived from an EMBL/GenBank/DDBJ whole genome shotgun (WGS) entry which is preliminary data.</text>
</comment>
<dbReference type="STRING" id="1122973.GCA_000379925_00150"/>